<dbReference type="EMBL" id="CP158568">
    <property type="protein sequence ID" value="XBY45120.1"/>
    <property type="molecule type" value="Genomic_DNA"/>
</dbReference>
<dbReference type="KEGG" id="mflg:ABS361_02150"/>
<organism evidence="2">
    <name type="scientific">Methyloraptor flagellatus</name>
    <dbReference type="NCBI Taxonomy" id="3162530"/>
    <lineage>
        <taxon>Bacteria</taxon>
        <taxon>Pseudomonadati</taxon>
        <taxon>Pseudomonadota</taxon>
        <taxon>Alphaproteobacteria</taxon>
        <taxon>Hyphomicrobiales</taxon>
        <taxon>Ancalomicrobiaceae</taxon>
        <taxon>Methyloraptor</taxon>
    </lineage>
</organism>
<reference evidence="2" key="1">
    <citation type="submission" date="2024-06" db="EMBL/GenBank/DDBJ databases">
        <title>Methylostella associata gen. nov., sp. nov., a novel Ancalomicrobiaceae-affiliated facultatively methylotrophic bacteria that feed on methanotrophs of the genus Methylococcus.</title>
        <authorList>
            <person name="Saltykova V."/>
            <person name="Danilova O.V."/>
            <person name="Oshkin I.Y."/>
            <person name="Belova S.E."/>
            <person name="Pimenov N.V."/>
            <person name="Dedysh S.N."/>
        </authorList>
    </citation>
    <scope>NUCLEOTIDE SEQUENCE</scope>
    <source>
        <strain evidence="2">S20</strain>
    </source>
</reference>
<feature type="chain" id="PRO_5043347161" description="Lipoprotein" evidence="1">
    <location>
        <begin position="25"/>
        <end position="183"/>
    </location>
</feature>
<sequence>MGLRSGRLAAVVSTARIAAIACLALLPAACGRSDTMVGVEQAMSATGGPARLPPLKVAPPVGKPTVLFLPFSGLPVNTADDIYRRIRARADKEGLALVLRLEEPATYRVRGYFVALGGDASSVVTFTYEIFDASGRRVHTFTGQELSPQADGDPWSGVEGPTNEHLAERAVQAIKAWVTRAEP</sequence>
<evidence type="ECO:0008006" key="3">
    <source>
        <dbReference type="Google" id="ProtNLM"/>
    </source>
</evidence>
<keyword evidence="1" id="KW-0732">Signal</keyword>
<gene>
    <name evidence="2" type="ORF">ABS361_02150</name>
</gene>
<feature type="signal peptide" evidence="1">
    <location>
        <begin position="1"/>
        <end position="24"/>
    </location>
</feature>
<proteinExistence type="predicted"/>
<protein>
    <recommendedName>
        <fullName evidence="3">Lipoprotein</fullName>
    </recommendedName>
</protein>
<evidence type="ECO:0000256" key="1">
    <source>
        <dbReference type="SAM" id="SignalP"/>
    </source>
</evidence>
<dbReference type="RefSeq" id="WP_407050209.1">
    <property type="nucleotide sequence ID" value="NZ_CP158568.1"/>
</dbReference>
<evidence type="ECO:0000313" key="2">
    <source>
        <dbReference type="EMBL" id="XBY45120.1"/>
    </source>
</evidence>
<name>A0AAU7XE36_9HYPH</name>
<accession>A0AAU7XE36</accession>
<dbReference type="AlphaFoldDB" id="A0AAU7XE36"/>